<evidence type="ECO:0000259" key="1">
    <source>
        <dbReference type="Pfam" id="PF04556"/>
    </source>
</evidence>
<dbReference type="EMBL" id="JBHSSO010000008">
    <property type="protein sequence ID" value="MFC6289110.1"/>
    <property type="molecule type" value="Genomic_DNA"/>
</dbReference>
<keyword evidence="2" id="KW-0255">Endonuclease</keyword>
<evidence type="ECO:0000313" key="3">
    <source>
        <dbReference type="Proteomes" id="UP001596258"/>
    </source>
</evidence>
<organism evidence="2 3">
    <name type="scientific">Levilactobacillus angrenensis</name>
    <dbReference type="NCBI Taxonomy" id="2486020"/>
    <lineage>
        <taxon>Bacteria</taxon>
        <taxon>Bacillati</taxon>
        <taxon>Bacillota</taxon>
        <taxon>Bacilli</taxon>
        <taxon>Lactobacillales</taxon>
        <taxon>Lactobacillaceae</taxon>
        <taxon>Levilactobacillus</taxon>
    </lineage>
</organism>
<sequence length="263" mass="29738">MHIICTKAFHLHKILDATNNLDQIALVPLLLAIRIEKVLDVRGLEVQDDDYHLDYTNPEQTLNAHLRFIKESGLAEFLVEHPIQNFRDLARGIELGINTNARKNRGGKLGEDFLDQQLSQFATRVEPDRSSGKTVYTPVTDDFSFVNQGTIKVMQSAFTLDLTESNIPTNRRFDGAVYQKSTNHLALLEINFFNSGGSKLKSVAGEFTNLQSILEDAGFQFIYITSGDGWAHDISHISSAIEKIKYLFNFEMVKKGYIEQLLK</sequence>
<dbReference type="InterPro" id="IPR007637">
    <property type="entry name" value="Restrct_endonuc_II_DpnII-like"/>
</dbReference>
<gene>
    <name evidence="2" type="ORF">ACFP1M_02625</name>
</gene>
<proteinExistence type="predicted"/>
<keyword evidence="2" id="KW-0378">Hydrolase</keyword>
<dbReference type="EC" id="3.1.21.4" evidence="2"/>
<dbReference type="GO" id="GO:0009036">
    <property type="term" value="F:type II site-specific deoxyribonuclease activity"/>
    <property type="evidence" value="ECO:0007669"/>
    <property type="project" value="UniProtKB-EC"/>
</dbReference>
<reference evidence="3" key="1">
    <citation type="journal article" date="2019" name="Int. J. Syst. Evol. Microbiol.">
        <title>The Global Catalogue of Microorganisms (GCM) 10K type strain sequencing project: providing services to taxonomists for standard genome sequencing and annotation.</title>
        <authorList>
            <consortium name="The Broad Institute Genomics Platform"/>
            <consortium name="The Broad Institute Genome Sequencing Center for Infectious Disease"/>
            <person name="Wu L."/>
            <person name="Ma J."/>
        </authorList>
    </citation>
    <scope>NUCLEOTIDE SEQUENCE [LARGE SCALE GENOMIC DNA]</scope>
    <source>
        <strain evidence="3">CCM 8893</strain>
    </source>
</reference>
<comment type="caution">
    <text evidence="2">The sequence shown here is derived from an EMBL/GenBank/DDBJ whole genome shotgun (WGS) entry which is preliminary data.</text>
</comment>
<keyword evidence="3" id="KW-1185">Reference proteome</keyword>
<evidence type="ECO:0000313" key="2">
    <source>
        <dbReference type="EMBL" id="MFC6289110.1"/>
    </source>
</evidence>
<dbReference type="RefSeq" id="WP_125575838.1">
    <property type="nucleotide sequence ID" value="NZ_JBHSSO010000008.1"/>
</dbReference>
<keyword evidence="2" id="KW-0540">Nuclease</keyword>
<feature type="domain" description="Restriction endonuclease type II DpnII-like" evidence="1">
    <location>
        <begin position="22"/>
        <end position="259"/>
    </location>
</feature>
<name>A0ABW1U6X2_9LACO</name>
<accession>A0ABW1U6X2</accession>
<dbReference type="Pfam" id="PF04556">
    <property type="entry name" value="DpnII"/>
    <property type="match status" value="1"/>
</dbReference>
<protein>
    <submittedName>
        <fullName evidence="2">DpnII family type II restriction endonuclease</fullName>
        <ecNumber evidence="2">3.1.21.4</ecNumber>
    </submittedName>
</protein>
<dbReference type="Proteomes" id="UP001596258">
    <property type="component" value="Unassembled WGS sequence"/>
</dbReference>